<dbReference type="EMBL" id="ALQA01000002">
    <property type="protein sequence ID" value="EJZ12720.1"/>
    <property type="molecule type" value="Genomic_DNA"/>
</dbReference>
<name>K0V590_MYCVA</name>
<evidence type="ECO:0000313" key="2">
    <source>
        <dbReference type="EMBL" id="EJZ12720.1"/>
    </source>
</evidence>
<protein>
    <recommendedName>
        <fullName evidence="1">DUF1214 domain-containing protein</fullName>
    </recommendedName>
</protein>
<dbReference type="PATRIC" id="fig|1194972.3.peg.311"/>
<dbReference type="AlphaFoldDB" id="K0V590"/>
<evidence type="ECO:0000313" key="3">
    <source>
        <dbReference type="Proteomes" id="UP000006072"/>
    </source>
</evidence>
<feature type="domain" description="DUF1214" evidence="1">
    <location>
        <begin position="92"/>
        <end position="176"/>
    </location>
</feature>
<reference evidence="2 3" key="1">
    <citation type="journal article" date="2012" name="J. Bacteriol.">
        <title>Complete Genome Sequence of Mycobacterium vaccae Type Strain ATCC 25954.</title>
        <authorList>
            <person name="Ho Y.S."/>
            <person name="Adroub S.A."/>
            <person name="Abadi M."/>
            <person name="Al Alwan B."/>
            <person name="Alkhateeb R."/>
            <person name="Gao G."/>
            <person name="Ragab A."/>
            <person name="Ali S."/>
            <person name="van Soolingen D."/>
            <person name="Bitter W."/>
            <person name="Pain A."/>
            <person name="Abdallah A.M."/>
        </authorList>
    </citation>
    <scope>NUCLEOTIDE SEQUENCE [LARGE SCALE GENOMIC DNA]</scope>
    <source>
        <strain evidence="2 3">ATCC 25954</strain>
    </source>
</reference>
<dbReference type="eggNOG" id="COG5361">
    <property type="taxonomic scope" value="Bacteria"/>
</dbReference>
<keyword evidence="3" id="KW-1185">Reference proteome</keyword>
<accession>K0V590</accession>
<dbReference type="Proteomes" id="UP000006072">
    <property type="component" value="Unassembled WGS sequence"/>
</dbReference>
<organism evidence="2 3">
    <name type="scientific">Mycolicibacterium vaccae ATCC 25954</name>
    <dbReference type="NCBI Taxonomy" id="1194972"/>
    <lineage>
        <taxon>Bacteria</taxon>
        <taxon>Bacillati</taxon>
        <taxon>Actinomycetota</taxon>
        <taxon>Actinomycetes</taxon>
        <taxon>Mycobacteriales</taxon>
        <taxon>Mycobacteriaceae</taxon>
        <taxon>Mycolicibacterium</taxon>
    </lineage>
</organism>
<gene>
    <name evidence="2" type="ORF">MVAC_01520</name>
</gene>
<comment type="caution">
    <text evidence="2">The sequence shown here is derived from an EMBL/GenBank/DDBJ whole genome shotgun (WGS) entry which is preliminary data.</text>
</comment>
<evidence type="ECO:0000259" key="1">
    <source>
        <dbReference type="Pfam" id="PF06742"/>
    </source>
</evidence>
<dbReference type="Pfam" id="PF06742">
    <property type="entry name" value="DUF1214"/>
    <property type="match status" value="1"/>
</dbReference>
<dbReference type="InterPro" id="IPR010621">
    <property type="entry name" value="DUF1214"/>
</dbReference>
<sequence>MAYGDGPDDAALRRAWETFCHQLTAAGQQIFKEHNPIDGLQRVDALRFLTQNLGQAFDLALETRNTKYPVLHEFCGPARKLGGDCADFTYQQAWIDGDSTYRISGERGTARFFNITVQGRRPDGPGVLHEPFGDVPEANLSAAELSTDRDGAFEVYVGGPARAQNWLPTTPESRKLFVRQGFDSWDEIPARLSIERVDMAEPKPLPTAGQMVEAIGWAGDFLTGVMRDWPEFPFTYGGVDAEHPNRFPRITSDDGDAKRGRAAVNMHWVLAPDEALIIEFDAHDGLWSLTNMGVFFNSMDFLYRPVSYTPSRTSVDADGKIRLILAHTDPGYHNWIDTQGFGRGNLTYRHMLDGAPVTLHTRVVKQSDLAHVLPAGTATVTAHERTAQMWARFTAIRQRYSSL</sequence>
<dbReference type="HOGENOM" id="CLU_054040_1_0_11"/>
<proteinExistence type="predicted"/>
<dbReference type="RefSeq" id="WP_003928257.1">
    <property type="nucleotide sequence ID" value="NZ_JH814683.1"/>
</dbReference>